<dbReference type="Proteomes" id="UP000646478">
    <property type="component" value="Unassembled WGS sequence"/>
</dbReference>
<dbReference type="InterPro" id="IPR007712">
    <property type="entry name" value="RelE/ParE_toxin"/>
</dbReference>
<evidence type="ECO:0000256" key="1">
    <source>
        <dbReference type="ARBA" id="ARBA00022649"/>
    </source>
</evidence>
<evidence type="ECO:0000313" key="2">
    <source>
        <dbReference type="EMBL" id="GGA96908.1"/>
    </source>
</evidence>
<accession>A0A916SEG9</accession>
<keyword evidence="3" id="KW-1185">Reference proteome</keyword>
<evidence type="ECO:0000313" key="3">
    <source>
        <dbReference type="Proteomes" id="UP000646478"/>
    </source>
</evidence>
<protein>
    <submittedName>
        <fullName evidence="2">Plasmid stabilization protein ParE</fullName>
    </submittedName>
</protein>
<dbReference type="AlphaFoldDB" id="A0A916SEG9"/>
<proteinExistence type="predicted"/>
<keyword evidence="1" id="KW-1277">Toxin-antitoxin system</keyword>
<organism evidence="2 3">
    <name type="scientific">Brucella endophytica</name>
    <dbReference type="NCBI Taxonomy" id="1963359"/>
    <lineage>
        <taxon>Bacteria</taxon>
        <taxon>Pseudomonadati</taxon>
        <taxon>Pseudomonadota</taxon>
        <taxon>Alphaproteobacteria</taxon>
        <taxon>Hyphomicrobiales</taxon>
        <taxon>Brucellaceae</taxon>
        <taxon>Brucella/Ochrobactrum group</taxon>
        <taxon>Brucella</taxon>
    </lineage>
</organism>
<dbReference type="Pfam" id="PF05016">
    <property type="entry name" value="ParE_toxin"/>
    <property type="match status" value="1"/>
</dbReference>
<reference evidence="2" key="2">
    <citation type="submission" date="2020-09" db="EMBL/GenBank/DDBJ databases">
        <authorList>
            <person name="Sun Q."/>
            <person name="Zhou Y."/>
        </authorList>
    </citation>
    <scope>NUCLEOTIDE SEQUENCE</scope>
    <source>
        <strain evidence="2">CGMCC 1.15082</strain>
    </source>
</reference>
<reference evidence="2" key="1">
    <citation type="journal article" date="2014" name="Int. J. Syst. Evol. Microbiol.">
        <title>Complete genome sequence of Corynebacterium casei LMG S-19264T (=DSM 44701T), isolated from a smear-ripened cheese.</title>
        <authorList>
            <consortium name="US DOE Joint Genome Institute (JGI-PGF)"/>
            <person name="Walter F."/>
            <person name="Albersmeier A."/>
            <person name="Kalinowski J."/>
            <person name="Ruckert C."/>
        </authorList>
    </citation>
    <scope>NUCLEOTIDE SEQUENCE</scope>
    <source>
        <strain evidence="2">CGMCC 1.15082</strain>
    </source>
</reference>
<gene>
    <name evidence="2" type="primary">parE-4</name>
    <name evidence="2" type="ORF">GCM10011491_26530</name>
</gene>
<dbReference type="RefSeq" id="WP_188824666.1">
    <property type="nucleotide sequence ID" value="NZ_BMHH01000010.1"/>
</dbReference>
<dbReference type="Gene3D" id="3.30.2310.20">
    <property type="entry name" value="RelE-like"/>
    <property type="match status" value="1"/>
</dbReference>
<dbReference type="EMBL" id="BMHH01000010">
    <property type="protein sequence ID" value="GGA96908.1"/>
    <property type="molecule type" value="Genomic_DNA"/>
</dbReference>
<dbReference type="InterPro" id="IPR035093">
    <property type="entry name" value="RelE/ParE_toxin_dom_sf"/>
</dbReference>
<comment type="caution">
    <text evidence="2">The sequence shown here is derived from an EMBL/GenBank/DDBJ whole genome shotgun (WGS) entry which is preliminary data.</text>
</comment>
<sequence>MRFRLSAEADENLDSIAEQGIKLFGYAQAKRYIHEIKAIFALLAANPHMARERHEISPPVRVHPHKAHLIIYRIEENGDVLILALRNAHADWTSESIQ</sequence>
<name>A0A916SEG9_9HYPH</name>